<dbReference type="AlphaFoldDB" id="A0A0A0BZE6"/>
<name>A0A0A0BZE6_9CELL</name>
<dbReference type="EMBL" id="AXCZ01000027">
    <property type="protein sequence ID" value="KGM13738.1"/>
    <property type="molecule type" value="Genomic_DNA"/>
</dbReference>
<proteinExistence type="predicted"/>
<organism evidence="1 2">
    <name type="scientific">Cellulomonas bogoriensis 69B4 = DSM 16987</name>
    <dbReference type="NCBI Taxonomy" id="1386082"/>
    <lineage>
        <taxon>Bacteria</taxon>
        <taxon>Bacillati</taxon>
        <taxon>Actinomycetota</taxon>
        <taxon>Actinomycetes</taxon>
        <taxon>Micrococcales</taxon>
        <taxon>Cellulomonadaceae</taxon>
        <taxon>Cellulomonas</taxon>
    </lineage>
</organism>
<protein>
    <submittedName>
        <fullName evidence="1">Uncharacterized protein</fullName>
    </submittedName>
</protein>
<reference evidence="1 2" key="1">
    <citation type="submission" date="2013-08" db="EMBL/GenBank/DDBJ databases">
        <title>Genome sequencing of Cellulomonas bogoriensis 69B4.</title>
        <authorList>
            <person name="Chen F."/>
            <person name="Li Y."/>
            <person name="Wang G."/>
        </authorList>
    </citation>
    <scope>NUCLEOTIDE SEQUENCE [LARGE SCALE GENOMIC DNA]</scope>
    <source>
        <strain evidence="1 2">69B4</strain>
    </source>
</reference>
<dbReference type="Proteomes" id="UP000054314">
    <property type="component" value="Unassembled WGS sequence"/>
</dbReference>
<sequence length="84" mass="9204">MLRLVYESAVLRGVPVTWRDPTIQWRTALVEITFDSRVVLLVEDIGELSYIGPDGGGARPLLESDVGAVVDFAISLLESSTRQS</sequence>
<accession>A0A0A0BZE6</accession>
<comment type="caution">
    <text evidence="1">The sequence shown here is derived from an EMBL/GenBank/DDBJ whole genome shotgun (WGS) entry which is preliminary data.</text>
</comment>
<gene>
    <name evidence="1" type="ORF">N869_15795</name>
</gene>
<evidence type="ECO:0000313" key="2">
    <source>
        <dbReference type="Proteomes" id="UP000054314"/>
    </source>
</evidence>
<evidence type="ECO:0000313" key="1">
    <source>
        <dbReference type="EMBL" id="KGM13738.1"/>
    </source>
</evidence>
<keyword evidence="2" id="KW-1185">Reference proteome</keyword>